<feature type="signal peptide" evidence="2">
    <location>
        <begin position="1"/>
        <end position="20"/>
    </location>
</feature>
<sequence>MKSSYLMFLFFSCLFNTLVAQTCRRTVKGTKFPQSTKEIEGCTNGYCYAAYCTKVIIHDCTTDTSVPDKCAINAADKLAIRECETKWQPYMCEQKKADYLGYTCENCMMAKAIKGDPSNLDFVPTASTAAPSTTQPKTTAESLEIFVPFDVAGSSSNSRSIYLSFVMMMGIIAVMAIVGTPIYDENKHA</sequence>
<keyword evidence="2" id="KW-0732">Signal</keyword>
<keyword evidence="1" id="KW-0812">Transmembrane</keyword>
<dbReference type="AlphaFoldDB" id="A0ABD2KI53"/>
<evidence type="ECO:0000256" key="2">
    <source>
        <dbReference type="SAM" id="SignalP"/>
    </source>
</evidence>
<feature type="chain" id="PRO_5044801874" evidence="2">
    <location>
        <begin position="21"/>
        <end position="189"/>
    </location>
</feature>
<dbReference type="EMBL" id="JBICCN010000024">
    <property type="protein sequence ID" value="KAL3102508.1"/>
    <property type="molecule type" value="Genomic_DNA"/>
</dbReference>
<reference evidence="3 4" key="1">
    <citation type="submission" date="2024-10" db="EMBL/GenBank/DDBJ databases">
        <authorList>
            <person name="Kim D."/>
        </authorList>
    </citation>
    <scope>NUCLEOTIDE SEQUENCE [LARGE SCALE GENOMIC DNA]</scope>
    <source>
        <strain evidence="3">Taebaek</strain>
    </source>
</reference>
<evidence type="ECO:0000313" key="4">
    <source>
        <dbReference type="Proteomes" id="UP001620645"/>
    </source>
</evidence>
<comment type="caution">
    <text evidence="3">The sequence shown here is derived from an EMBL/GenBank/DDBJ whole genome shotgun (WGS) entry which is preliminary data.</text>
</comment>
<organism evidence="3 4">
    <name type="scientific">Heterodera schachtii</name>
    <name type="common">Sugarbeet cyst nematode worm</name>
    <name type="synonym">Tylenchus schachtii</name>
    <dbReference type="NCBI Taxonomy" id="97005"/>
    <lineage>
        <taxon>Eukaryota</taxon>
        <taxon>Metazoa</taxon>
        <taxon>Ecdysozoa</taxon>
        <taxon>Nematoda</taxon>
        <taxon>Chromadorea</taxon>
        <taxon>Rhabditida</taxon>
        <taxon>Tylenchina</taxon>
        <taxon>Tylenchomorpha</taxon>
        <taxon>Tylenchoidea</taxon>
        <taxon>Heteroderidae</taxon>
        <taxon>Heteroderinae</taxon>
        <taxon>Heterodera</taxon>
    </lineage>
</organism>
<protein>
    <submittedName>
        <fullName evidence="3">Uncharacterized protein</fullName>
    </submittedName>
</protein>
<keyword evidence="4" id="KW-1185">Reference proteome</keyword>
<feature type="transmembrane region" description="Helical" evidence="1">
    <location>
        <begin position="161"/>
        <end position="183"/>
    </location>
</feature>
<gene>
    <name evidence="3" type="ORF">niasHS_001250</name>
</gene>
<proteinExistence type="predicted"/>
<keyword evidence="1" id="KW-1133">Transmembrane helix</keyword>
<evidence type="ECO:0000256" key="1">
    <source>
        <dbReference type="SAM" id="Phobius"/>
    </source>
</evidence>
<keyword evidence="1" id="KW-0472">Membrane</keyword>
<dbReference type="Proteomes" id="UP001620645">
    <property type="component" value="Unassembled WGS sequence"/>
</dbReference>
<evidence type="ECO:0000313" key="3">
    <source>
        <dbReference type="EMBL" id="KAL3102508.1"/>
    </source>
</evidence>
<accession>A0ABD2KI53</accession>
<name>A0ABD2KI53_HETSC</name>